<dbReference type="PATRIC" id="fig|1122985.7.peg.1093"/>
<proteinExistence type="predicted"/>
<comment type="caution">
    <text evidence="1">The sequence shown here is derived from an EMBL/GenBank/DDBJ whole genome shotgun (WGS) entry which is preliminary data.</text>
</comment>
<dbReference type="EMBL" id="JNGW01000042">
    <property type="protein sequence ID" value="KDR52864.1"/>
    <property type="molecule type" value="Genomic_DNA"/>
</dbReference>
<keyword evidence="2" id="KW-1185">Reference proteome</keyword>
<evidence type="ECO:0000313" key="1">
    <source>
        <dbReference type="EMBL" id="KDR52864.1"/>
    </source>
</evidence>
<dbReference type="HOGENOM" id="CLU_138520_1_0_10"/>
<protein>
    <submittedName>
        <fullName evidence="1">Uncharacterized protein</fullName>
    </submittedName>
</protein>
<dbReference type="Proteomes" id="UP000027442">
    <property type="component" value="Unassembled WGS sequence"/>
</dbReference>
<name>A0A069QLE8_HOYLO</name>
<reference evidence="1 2" key="1">
    <citation type="submission" date="2013-08" db="EMBL/GenBank/DDBJ databases">
        <authorList>
            <person name="Weinstock G."/>
            <person name="Sodergren E."/>
            <person name="Wylie T."/>
            <person name="Fulton L."/>
            <person name="Fulton R."/>
            <person name="Fronick C."/>
            <person name="O'Laughlin M."/>
            <person name="Godfrey J."/>
            <person name="Miner T."/>
            <person name="Herter B."/>
            <person name="Appelbaum E."/>
            <person name="Cordes M."/>
            <person name="Lek S."/>
            <person name="Wollam A."/>
            <person name="Pepin K.H."/>
            <person name="Palsikar V.B."/>
            <person name="Mitreva M."/>
            <person name="Wilson R.K."/>
        </authorList>
    </citation>
    <scope>NUCLEOTIDE SEQUENCE [LARGE SCALE GENOMIC DNA]</scope>
    <source>
        <strain evidence="1 2">ATCC 15930</strain>
    </source>
</reference>
<organism evidence="1 2">
    <name type="scientific">Hoylesella loescheii DSM 19665 = JCM 12249 = ATCC 15930</name>
    <dbReference type="NCBI Taxonomy" id="1122985"/>
    <lineage>
        <taxon>Bacteria</taxon>
        <taxon>Pseudomonadati</taxon>
        <taxon>Bacteroidota</taxon>
        <taxon>Bacteroidia</taxon>
        <taxon>Bacteroidales</taxon>
        <taxon>Prevotellaceae</taxon>
        <taxon>Hoylesella</taxon>
    </lineage>
</organism>
<dbReference type="eggNOG" id="ENOG5033NSP">
    <property type="taxonomic scope" value="Bacteria"/>
</dbReference>
<dbReference type="AlphaFoldDB" id="A0A069QLE8"/>
<accession>A0A069QLE8</accession>
<dbReference type="RefSeq" id="WP_009237927.1">
    <property type="nucleotide sequence ID" value="NZ_KB899220.1"/>
</dbReference>
<gene>
    <name evidence="1" type="ORF">HMPREF1991_01053</name>
</gene>
<evidence type="ECO:0000313" key="2">
    <source>
        <dbReference type="Proteomes" id="UP000027442"/>
    </source>
</evidence>
<sequence length="141" mass="16477">MKQLFITTLMTLFALVGYGQEKKSFKGHLYNSEYNVYMRINFHDKNIVARGQEIFGKLPGYLGSMFDPRLWLITDVKINKDKEAKLSIINDYGSEDLEAKLEKENDSTYTLKQLEGSPIKIVVDRKWVKLPKVMRFKVKSY</sequence>